<evidence type="ECO:0008006" key="3">
    <source>
        <dbReference type="Google" id="ProtNLM"/>
    </source>
</evidence>
<dbReference type="InterPro" id="IPR018247">
    <property type="entry name" value="EF_Hand_1_Ca_BS"/>
</dbReference>
<gene>
    <name evidence="1" type="ORF">OMM_08190</name>
</gene>
<proteinExistence type="predicted"/>
<dbReference type="EMBL" id="ATBP01000284">
    <property type="protein sequence ID" value="ETR71332.1"/>
    <property type="molecule type" value="Genomic_DNA"/>
</dbReference>
<sequence>MPILNFKARLQQLLMRYQNRTILWLHLSTTSVQVLQNQLKHQEGIVFFLQVWSNDREGEIAIKYYDASLKSILQVRFDEILSFSVNMENGSIQEPAMFYPIRLKGDIDRNGKVNMEDVLHLFEQLSFE</sequence>
<dbReference type="Proteomes" id="UP000189670">
    <property type="component" value="Unassembled WGS sequence"/>
</dbReference>
<comment type="caution">
    <text evidence="1">The sequence shown here is derived from an EMBL/GenBank/DDBJ whole genome shotgun (WGS) entry which is preliminary data.</text>
</comment>
<organism evidence="1 2">
    <name type="scientific">Candidatus Magnetoglobus multicellularis str. Araruama</name>
    <dbReference type="NCBI Taxonomy" id="890399"/>
    <lineage>
        <taxon>Bacteria</taxon>
        <taxon>Pseudomonadati</taxon>
        <taxon>Thermodesulfobacteriota</taxon>
        <taxon>Desulfobacteria</taxon>
        <taxon>Desulfobacterales</taxon>
        <taxon>Desulfobacteraceae</taxon>
        <taxon>Candidatus Magnetoglobus</taxon>
    </lineage>
</organism>
<protein>
    <recommendedName>
        <fullName evidence="3">EF-hand domain-containing protein</fullName>
    </recommendedName>
</protein>
<dbReference type="AlphaFoldDB" id="A0A1V1P8W3"/>
<reference evidence="2" key="1">
    <citation type="submission" date="2012-11" db="EMBL/GenBank/DDBJ databases">
        <authorList>
            <person name="Lucero-Rivera Y.E."/>
            <person name="Tovar-Ramirez D."/>
        </authorList>
    </citation>
    <scope>NUCLEOTIDE SEQUENCE [LARGE SCALE GENOMIC DNA]</scope>
    <source>
        <strain evidence="2">Araruama</strain>
    </source>
</reference>
<evidence type="ECO:0000313" key="1">
    <source>
        <dbReference type="EMBL" id="ETR71332.1"/>
    </source>
</evidence>
<name>A0A1V1P8W3_9BACT</name>
<dbReference type="PROSITE" id="PS00018">
    <property type="entry name" value="EF_HAND_1"/>
    <property type="match status" value="1"/>
</dbReference>
<accession>A0A1V1P8W3</accession>
<evidence type="ECO:0000313" key="2">
    <source>
        <dbReference type="Proteomes" id="UP000189670"/>
    </source>
</evidence>